<dbReference type="GO" id="GO:0046677">
    <property type="term" value="P:response to antibiotic"/>
    <property type="evidence" value="ECO:0007669"/>
    <property type="project" value="InterPro"/>
</dbReference>
<dbReference type="EMBL" id="AZIL01000054">
    <property type="protein sequence ID" value="EWM30106.1"/>
    <property type="molecule type" value="Genomic_DNA"/>
</dbReference>
<sequence length="530" mass="59910">MIGTKKYLVSRLLFFQNIRAVKIATLPVFSLVASAATRAAAAFGTPSLASNNNRVAHLAGLNHRLSPLKTVVYISEQVSDTQNTMEYAKAMTETLEQHKLPLRNDRDLDPLLESIGDKRFVFLGESSHGTHEFYTWRAHITKRLIEEKGFNFVGVEGDWPDCYELNRYIKGFKDSAKHPSDVMKAYFKRWPVWMWGNWEVAALTGWMREFNMKRPAQERVGFYGLDVYSLMESLEAIVKFMRSVDGDESIKSAERALACFERVATMGKEDVGQAYGMAAALTPYSCRNEVVKLLVKVREEAAKLSESPHDEEANENALSAELNTKVVLDAEKYYRIMVDGSDDSWNARDTHMHETLRRLSHFYGPKSKAIIWAHNTHNGDARATDMAMGGMHNIGQLARETWGKEQVHLVGLGTYQGSVMAGKRWGADMEVMPLPRGVPGSWEHICHTAGKGQDMLVVPEVLRQPLFEKRVGHRAVGVVYNPSRDRMQYVPSVMKARYDAFVFLDTTRALHSLKLQADPTEVPETYPWGV</sequence>
<dbReference type="Gene3D" id="3.40.1660.10">
    <property type="entry name" value="EreA-like (biosynthetic domain)"/>
    <property type="match status" value="1"/>
</dbReference>
<gene>
    <name evidence="1" type="ORF">Naga_100258g5</name>
</gene>
<reference evidence="1 2" key="1">
    <citation type="journal article" date="2014" name="Mol. Plant">
        <title>Chromosome Scale Genome Assembly and Transcriptome Profiling of Nannochloropsis gaditana in Nitrogen Depletion.</title>
        <authorList>
            <person name="Corteggiani Carpinelli E."/>
            <person name="Telatin A."/>
            <person name="Vitulo N."/>
            <person name="Forcato C."/>
            <person name="D'Angelo M."/>
            <person name="Schiavon R."/>
            <person name="Vezzi A."/>
            <person name="Giacometti G.M."/>
            <person name="Morosinotto T."/>
            <person name="Valle G."/>
        </authorList>
    </citation>
    <scope>NUCLEOTIDE SEQUENCE [LARGE SCALE GENOMIC DNA]</scope>
    <source>
        <strain evidence="1 2">B-31</strain>
    </source>
</reference>
<dbReference type="OrthoDB" id="413649at2759"/>
<evidence type="ECO:0000313" key="2">
    <source>
        <dbReference type="Proteomes" id="UP000019335"/>
    </source>
</evidence>
<evidence type="ECO:0000313" key="1">
    <source>
        <dbReference type="EMBL" id="EWM30106.1"/>
    </source>
</evidence>
<proteinExistence type="predicted"/>
<organism evidence="1 2">
    <name type="scientific">Nannochloropsis gaditana</name>
    <dbReference type="NCBI Taxonomy" id="72520"/>
    <lineage>
        <taxon>Eukaryota</taxon>
        <taxon>Sar</taxon>
        <taxon>Stramenopiles</taxon>
        <taxon>Ochrophyta</taxon>
        <taxon>Eustigmatophyceae</taxon>
        <taxon>Eustigmatales</taxon>
        <taxon>Monodopsidaceae</taxon>
        <taxon>Nannochloropsis</taxon>
    </lineage>
</organism>
<keyword evidence="2" id="KW-1185">Reference proteome</keyword>
<name>W7UBH7_9STRA</name>
<accession>W7UBH7</accession>
<dbReference type="Proteomes" id="UP000019335">
    <property type="component" value="Chromosome 1"/>
</dbReference>
<dbReference type="PANTHER" id="PTHR31299:SF0">
    <property type="entry name" value="ESTERASE, PUTATIVE (AFU_ORTHOLOGUE AFUA_1G05850)-RELATED"/>
    <property type="match status" value="1"/>
</dbReference>
<comment type="caution">
    <text evidence="1">The sequence shown here is derived from an EMBL/GenBank/DDBJ whole genome shotgun (WGS) entry which is preliminary data.</text>
</comment>
<dbReference type="InterPro" id="IPR007815">
    <property type="entry name" value="Emycin_Estase"/>
</dbReference>
<dbReference type="InterPro" id="IPR052036">
    <property type="entry name" value="Hydrolase/PRTase-associated"/>
</dbReference>
<dbReference type="Gene3D" id="3.30.1870.10">
    <property type="entry name" value="EreA-like, domain 2"/>
    <property type="match status" value="1"/>
</dbReference>
<dbReference type="CDD" id="cd14728">
    <property type="entry name" value="Ere-like"/>
    <property type="match status" value="1"/>
</dbReference>
<dbReference type="AlphaFoldDB" id="W7UBH7"/>
<dbReference type="SUPFAM" id="SSF159501">
    <property type="entry name" value="EreA/ChaN-like"/>
    <property type="match status" value="1"/>
</dbReference>
<protein>
    <submittedName>
        <fullName evidence="1">Erythromycin esterase</fullName>
    </submittedName>
</protein>
<dbReference type="Pfam" id="PF05139">
    <property type="entry name" value="Erythro_esteras"/>
    <property type="match status" value="1"/>
</dbReference>
<dbReference type="Gene3D" id="1.20.1440.30">
    <property type="entry name" value="Biosynthetic Protein domain"/>
    <property type="match status" value="1"/>
</dbReference>
<dbReference type="PANTHER" id="PTHR31299">
    <property type="entry name" value="ESTERASE, PUTATIVE (AFU_ORTHOLOGUE AFUA_1G05850)-RELATED"/>
    <property type="match status" value="1"/>
</dbReference>